<organism evidence="2 3">
    <name type="scientific">Pseudonocardia xishanensis</name>
    <dbReference type="NCBI Taxonomy" id="630995"/>
    <lineage>
        <taxon>Bacteria</taxon>
        <taxon>Bacillati</taxon>
        <taxon>Actinomycetota</taxon>
        <taxon>Actinomycetes</taxon>
        <taxon>Pseudonocardiales</taxon>
        <taxon>Pseudonocardiaceae</taxon>
        <taxon>Pseudonocardia</taxon>
    </lineage>
</organism>
<dbReference type="InterPro" id="IPR055201">
    <property type="entry name" value="IHF-like_H2TH"/>
</dbReference>
<dbReference type="Pfam" id="PF22525">
    <property type="entry name" value="H2TH_5"/>
    <property type="match status" value="1"/>
</dbReference>
<feature type="domain" description="Integration host factor-like helix-two turn-helix" evidence="1">
    <location>
        <begin position="32"/>
        <end position="102"/>
    </location>
</feature>
<dbReference type="EMBL" id="BAABGT010000012">
    <property type="protein sequence ID" value="GAA4537486.1"/>
    <property type="molecule type" value="Genomic_DNA"/>
</dbReference>
<comment type="caution">
    <text evidence="2">The sequence shown here is derived from an EMBL/GenBank/DDBJ whole genome shotgun (WGS) entry which is preliminary data.</text>
</comment>
<dbReference type="SUPFAM" id="SSF46946">
    <property type="entry name" value="S13-like H2TH domain"/>
    <property type="match status" value="1"/>
</dbReference>
<dbReference type="NCBIfam" id="NF041260">
    <property type="entry name" value="actino_IHF"/>
    <property type="match status" value="1"/>
</dbReference>
<keyword evidence="3" id="KW-1185">Reference proteome</keyword>
<evidence type="ECO:0000313" key="3">
    <source>
        <dbReference type="Proteomes" id="UP001501598"/>
    </source>
</evidence>
<dbReference type="Gene3D" id="1.10.8.50">
    <property type="match status" value="1"/>
</dbReference>
<reference evidence="3" key="1">
    <citation type="journal article" date="2019" name="Int. J. Syst. Evol. Microbiol.">
        <title>The Global Catalogue of Microorganisms (GCM) 10K type strain sequencing project: providing services to taxonomists for standard genome sequencing and annotation.</title>
        <authorList>
            <consortium name="The Broad Institute Genomics Platform"/>
            <consortium name="The Broad Institute Genome Sequencing Center for Infectious Disease"/>
            <person name="Wu L."/>
            <person name="Ma J."/>
        </authorList>
    </citation>
    <scope>NUCLEOTIDE SEQUENCE [LARGE SCALE GENOMIC DNA]</scope>
    <source>
        <strain evidence="3">JCM 17906</strain>
    </source>
</reference>
<evidence type="ECO:0000259" key="1">
    <source>
        <dbReference type="Pfam" id="PF22525"/>
    </source>
</evidence>
<evidence type="ECO:0000313" key="2">
    <source>
        <dbReference type="EMBL" id="GAA4537486.1"/>
    </source>
</evidence>
<sequence length="104" mass="11491">MALPQLTEEQRAAALEKAAAARKIRAELKDRLKRGGITLAEVLKQSDTDEVLGKMKVSALLEAMPSVGKVRAAQIMERLEIAPSRRLRGLGERQRKALLNEFPS</sequence>
<gene>
    <name evidence="2" type="primary">mihF_1</name>
    <name evidence="2" type="ORF">GCM10023175_06100</name>
</gene>
<dbReference type="InterPro" id="IPR047806">
    <property type="entry name" value="IHF_actinobact"/>
</dbReference>
<dbReference type="InterPro" id="IPR010979">
    <property type="entry name" value="Ribosomal_uS13-like_H2TH"/>
</dbReference>
<protein>
    <submittedName>
        <fullName evidence="2">Integration host factor, actinobacterial type</fullName>
    </submittedName>
</protein>
<name>A0ABP8RG37_9PSEU</name>
<dbReference type="RefSeq" id="WP_345412421.1">
    <property type="nucleotide sequence ID" value="NZ_BAABGT010000012.1"/>
</dbReference>
<proteinExistence type="predicted"/>
<dbReference type="Proteomes" id="UP001501598">
    <property type="component" value="Unassembled WGS sequence"/>
</dbReference>
<accession>A0ABP8RG37</accession>